<dbReference type="RefSeq" id="XP_004400949.1">
    <property type="nucleotide sequence ID" value="XM_004400892.1"/>
</dbReference>
<dbReference type="InterPro" id="IPR039008">
    <property type="entry name" value="IF_rod_dom"/>
</dbReference>
<proteinExistence type="inferred from homology"/>
<keyword evidence="7" id="KW-1185">Reference proteome</keyword>
<feature type="domain" description="IF rod" evidence="6">
    <location>
        <begin position="1"/>
        <end position="131"/>
    </location>
</feature>
<dbReference type="GO" id="GO:0031424">
    <property type="term" value="P:keratinization"/>
    <property type="evidence" value="ECO:0007669"/>
    <property type="project" value="TreeGrafter"/>
</dbReference>
<dbReference type="GO" id="GO:0030280">
    <property type="term" value="F:structural constituent of skin epidermis"/>
    <property type="evidence" value="ECO:0007669"/>
    <property type="project" value="TreeGrafter"/>
</dbReference>
<organism evidence="7 8">
    <name type="scientific">Odobenus rosmarus divergens</name>
    <name type="common">Pacific walrus</name>
    <dbReference type="NCBI Taxonomy" id="9708"/>
    <lineage>
        <taxon>Eukaryota</taxon>
        <taxon>Metazoa</taxon>
        <taxon>Chordata</taxon>
        <taxon>Craniata</taxon>
        <taxon>Vertebrata</taxon>
        <taxon>Euteleostomi</taxon>
        <taxon>Mammalia</taxon>
        <taxon>Eutheria</taxon>
        <taxon>Laurasiatheria</taxon>
        <taxon>Carnivora</taxon>
        <taxon>Caniformia</taxon>
        <taxon>Pinnipedia</taxon>
        <taxon>Odobenidae</taxon>
        <taxon>Odobenus</taxon>
    </lineage>
</organism>
<comment type="similarity">
    <text evidence="4">Belongs to the intermediate filament family.</text>
</comment>
<evidence type="ECO:0000313" key="8">
    <source>
        <dbReference type="RefSeq" id="XP_004400949.1"/>
    </source>
</evidence>
<reference evidence="8" key="1">
    <citation type="submission" date="2025-08" db="UniProtKB">
        <authorList>
            <consortium name="RefSeq"/>
        </authorList>
    </citation>
    <scope>IDENTIFICATION</scope>
</reference>
<dbReference type="Gene3D" id="1.20.5.500">
    <property type="entry name" value="Single helix bin"/>
    <property type="match status" value="1"/>
</dbReference>
<evidence type="ECO:0000256" key="4">
    <source>
        <dbReference type="RuleBase" id="RU000685"/>
    </source>
</evidence>
<gene>
    <name evidence="8" type="primary">LOC101376808</name>
</gene>
<protein>
    <submittedName>
        <fullName evidence="8">Uncharacterized protein LOC101376808</fullName>
    </submittedName>
</protein>
<keyword evidence="1" id="KW-0416">Keratin</keyword>
<dbReference type="FunFam" id="1.20.5.170:FF:000004">
    <property type="entry name" value="Keratin, type II cytoskeletal 5"/>
    <property type="match status" value="1"/>
</dbReference>
<feature type="coiled-coil region" evidence="5">
    <location>
        <begin position="29"/>
        <end position="109"/>
    </location>
</feature>
<evidence type="ECO:0000256" key="5">
    <source>
        <dbReference type="SAM" id="Coils"/>
    </source>
</evidence>
<dbReference type="SMART" id="SM01391">
    <property type="entry name" value="Filament"/>
    <property type="match status" value="1"/>
</dbReference>
<dbReference type="PANTHER" id="PTHR45616:SF52">
    <property type="entry name" value="KERATIN, TYPE II CUTICULAR HB3"/>
    <property type="match status" value="1"/>
</dbReference>
<sequence>MMTLPDAVRLKPKADGGYGDTVIRHGETLRRTKEEINELNRMIQRLTAEVENAKCQNSKLEAAVTQAEQQGEVALSDARCKLAELEAALQKAKQDMACLVKEYQEVMNSKLGLDIEIATYKRLLEGEEHRWVQPGCEEVEVTVQKPTQSLRHSKEELNRLNQAIQQLTAEVDSAKSQTPPPQVPSFDTEAEGSLPLIIILAGPVVILVEDKRHLTHVSKLEKCKCLRLGGLRPSLGTDGYEEEQAVQFPKQQAFIIIITIIIIAPCELDRATEPPAQQEEGASDSAQGKLAWLEATLQRAKHDMARQLREYQDLMIVKLGLDFEIATYCKLLEGEESRLGLGFGAGNFSLGSAPHGGLGSASGPARLPPPGAGSSALETSAPGGGCALCGSSGCLGGFGCGGARGC</sequence>
<evidence type="ECO:0000256" key="2">
    <source>
        <dbReference type="ARBA" id="ARBA00022754"/>
    </source>
</evidence>
<feature type="domain" description="IF rod" evidence="6">
    <location>
        <begin position="277"/>
        <end position="339"/>
    </location>
</feature>
<dbReference type="Proteomes" id="UP000245340">
    <property type="component" value="Unplaced"/>
</dbReference>
<evidence type="ECO:0000256" key="1">
    <source>
        <dbReference type="ARBA" id="ARBA00022744"/>
    </source>
</evidence>
<dbReference type="PRINTS" id="PR01276">
    <property type="entry name" value="TYPE2KERATIN"/>
</dbReference>
<dbReference type="GO" id="GO:0045095">
    <property type="term" value="C:keratin filament"/>
    <property type="evidence" value="ECO:0007669"/>
    <property type="project" value="InterPro"/>
</dbReference>
<keyword evidence="3 5" id="KW-0175">Coiled coil</keyword>
<evidence type="ECO:0000313" key="7">
    <source>
        <dbReference type="Proteomes" id="UP000245340"/>
    </source>
</evidence>
<evidence type="ECO:0000256" key="3">
    <source>
        <dbReference type="ARBA" id="ARBA00023054"/>
    </source>
</evidence>
<keyword evidence="2 4" id="KW-0403">Intermediate filament</keyword>
<dbReference type="GO" id="GO:0005615">
    <property type="term" value="C:extracellular space"/>
    <property type="evidence" value="ECO:0007669"/>
    <property type="project" value="TreeGrafter"/>
</dbReference>
<name>A0A9B0LPK4_ODORO</name>
<dbReference type="PROSITE" id="PS51842">
    <property type="entry name" value="IF_ROD_2"/>
    <property type="match status" value="2"/>
</dbReference>
<dbReference type="InterPro" id="IPR018039">
    <property type="entry name" value="IF_conserved"/>
</dbReference>
<dbReference type="SUPFAM" id="SSF64593">
    <property type="entry name" value="Intermediate filament protein, coiled coil region"/>
    <property type="match status" value="2"/>
</dbReference>
<dbReference type="Pfam" id="PF00038">
    <property type="entry name" value="Filament"/>
    <property type="match status" value="2"/>
</dbReference>
<dbReference type="PROSITE" id="PS00226">
    <property type="entry name" value="IF_ROD_1"/>
    <property type="match status" value="1"/>
</dbReference>
<feature type="coiled-coil region" evidence="5">
    <location>
        <begin position="150"/>
        <end position="177"/>
    </location>
</feature>
<dbReference type="GO" id="GO:0045109">
    <property type="term" value="P:intermediate filament organization"/>
    <property type="evidence" value="ECO:0007669"/>
    <property type="project" value="TreeGrafter"/>
</dbReference>
<dbReference type="Gene3D" id="1.20.5.170">
    <property type="match status" value="2"/>
</dbReference>
<dbReference type="PANTHER" id="PTHR45616">
    <property type="entry name" value="GATA-TYPE DOMAIN-CONTAINING PROTEIN"/>
    <property type="match status" value="1"/>
</dbReference>
<dbReference type="InterPro" id="IPR003054">
    <property type="entry name" value="Keratin_II"/>
</dbReference>
<evidence type="ECO:0000259" key="6">
    <source>
        <dbReference type="PROSITE" id="PS51842"/>
    </source>
</evidence>
<accession>A0A9B0LPK4</accession>
<dbReference type="AlphaFoldDB" id="A0A9B0LPK4"/>